<dbReference type="Pfam" id="PF13628">
    <property type="entry name" value="DUF4142"/>
    <property type="match status" value="1"/>
</dbReference>
<evidence type="ECO:0000313" key="2">
    <source>
        <dbReference type="EMBL" id="TYP96591.1"/>
    </source>
</evidence>
<reference evidence="2 3" key="1">
    <citation type="submission" date="2019-07" db="EMBL/GenBank/DDBJ databases">
        <title>Genomic Encyclopedia of Archaeal and Bacterial Type Strains, Phase II (KMG-II): from individual species to whole genera.</title>
        <authorList>
            <person name="Goeker M."/>
        </authorList>
    </citation>
    <scope>NUCLEOTIDE SEQUENCE [LARGE SCALE GENOMIC DNA]</scope>
    <source>
        <strain evidence="2 3">DSM 18850</strain>
    </source>
</reference>
<evidence type="ECO:0000259" key="1">
    <source>
        <dbReference type="Pfam" id="PF13628"/>
    </source>
</evidence>
<protein>
    <submittedName>
        <fullName evidence="2">Putative membrane protein</fullName>
    </submittedName>
</protein>
<keyword evidence="3" id="KW-1185">Reference proteome</keyword>
<comment type="caution">
    <text evidence="2">The sequence shown here is derived from an EMBL/GenBank/DDBJ whole genome shotgun (WGS) entry which is preliminary data.</text>
</comment>
<dbReference type="Proteomes" id="UP000325105">
    <property type="component" value="Unassembled WGS sequence"/>
</dbReference>
<dbReference type="InterPro" id="IPR025419">
    <property type="entry name" value="DUF4142"/>
</dbReference>
<evidence type="ECO:0000313" key="3">
    <source>
        <dbReference type="Proteomes" id="UP000325105"/>
    </source>
</evidence>
<feature type="domain" description="DUF4142" evidence="1">
    <location>
        <begin position="37"/>
        <end position="174"/>
    </location>
</feature>
<dbReference type="Gene3D" id="1.20.1260.10">
    <property type="match status" value="1"/>
</dbReference>
<dbReference type="RefSeq" id="WP_148907983.1">
    <property type="nucleotide sequence ID" value="NZ_VNHX01000005.1"/>
</dbReference>
<proteinExistence type="predicted"/>
<name>A0A5S5DL11_9SPHI</name>
<dbReference type="PANTHER" id="PTHR38593:SF1">
    <property type="entry name" value="BLR2558 PROTEIN"/>
    <property type="match status" value="1"/>
</dbReference>
<sequence length="180" mass="20119">MKELLKIRTLFVATALALSGGLVSCDDDDNPDRRMDNQMFVSEASSSNMLEIEAGRLAVSKGQREAVRMYGQHMVEDHTAVGTEMKNLATQKGWTVPTELLQKHRNQLADLQAATTNEFDRKFAQLMVDSHEEAVDLFSDAAENDDGVADVDLRNFAASKLPALRRHLEEAKELREDVQD</sequence>
<dbReference type="OrthoDB" id="883203at2"/>
<dbReference type="EMBL" id="VNHX01000005">
    <property type="protein sequence ID" value="TYP96591.1"/>
    <property type="molecule type" value="Genomic_DNA"/>
</dbReference>
<dbReference type="PANTHER" id="PTHR38593">
    <property type="entry name" value="BLR2558 PROTEIN"/>
    <property type="match status" value="1"/>
</dbReference>
<organism evidence="2 3">
    <name type="scientific">Sphingobacterium allocomposti</name>
    <dbReference type="NCBI Taxonomy" id="415956"/>
    <lineage>
        <taxon>Bacteria</taxon>
        <taxon>Pseudomonadati</taxon>
        <taxon>Bacteroidota</taxon>
        <taxon>Sphingobacteriia</taxon>
        <taxon>Sphingobacteriales</taxon>
        <taxon>Sphingobacteriaceae</taxon>
        <taxon>Sphingobacterium</taxon>
    </lineage>
</organism>
<dbReference type="InterPro" id="IPR012347">
    <property type="entry name" value="Ferritin-like"/>
</dbReference>
<accession>A0A5S5DL11</accession>
<gene>
    <name evidence="2" type="ORF">BC792_10582</name>
</gene>
<dbReference type="PROSITE" id="PS51257">
    <property type="entry name" value="PROKAR_LIPOPROTEIN"/>
    <property type="match status" value="1"/>
</dbReference>
<dbReference type="AlphaFoldDB" id="A0A5S5DL11"/>